<keyword evidence="3" id="KW-0328">Glycosyltransferase</keyword>
<dbReference type="Proteomes" id="UP000228680">
    <property type="component" value="Unassembled WGS sequence"/>
</dbReference>
<feature type="transmembrane region" description="Helical" evidence="9">
    <location>
        <begin position="263"/>
        <end position="288"/>
    </location>
</feature>
<dbReference type="FunFam" id="3.90.550.10:FF:000079">
    <property type="entry name" value="Probable glycosyl transferase"/>
    <property type="match status" value="1"/>
</dbReference>
<proteinExistence type="inferred from homology"/>
<dbReference type="EMBL" id="PCGR01000002">
    <property type="protein sequence ID" value="PJK17097.1"/>
    <property type="molecule type" value="Genomic_DNA"/>
</dbReference>
<accession>A0A2M9F0W6</accession>
<comment type="caution">
    <text evidence="11">The sequence shown here is derived from an EMBL/GenBank/DDBJ whole genome shotgun (WGS) entry which is preliminary data.</text>
</comment>
<name>A0A2M9F0W6_9BACL</name>
<evidence type="ECO:0000256" key="6">
    <source>
        <dbReference type="ARBA" id="ARBA00022989"/>
    </source>
</evidence>
<dbReference type="Pfam" id="PF00535">
    <property type="entry name" value="Glycos_transf_2"/>
    <property type="match status" value="1"/>
</dbReference>
<organism evidence="11 12">
    <name type="scientific">Chryseomicrobium excrementi</name>
    <dbReference type="NCBI Taxonomy" id="2041346"/>
    <lineage>
        <taxon>Bacteria</taxon>
        <taxon>Bacillati</taxon>
        <taxon>Bacillota</taxon>
        <taxon>Bacilli</taxon>
        <taxon>Bacillales</taxon>
        <taxon>Caryophanaceae</taxon>
        <taxon>Chryseomicrobium</taxon>
    </lineage>
</organism>
<evidence type="ECO:0000256" key="2">
    <source>
        <dbReference type="ARBA" id="ARBA00022475"/>
    </source>
</evidence>
<dbReference type="Gene3D" id="3.90.550.10">
    <property type="entry name" value="Spore Coat Polysaccharide Biosynthesis Protein SpsA, Chain A"/>
    <property type="match status" value="1"/>
</dbReference>
<keyword evidence="6 9" id="KW-1133">Transmembrane helix</keyword>
<dbReference type="OrthoDB" id="9807778at2"/>
<feature type="domain" description="Glycosyltransferase 2-like" evidence="10">
    <location>
        <begin position="6"/>
        <end position="164"/>
    </location>
</feature>
<evidence type="ECO:0000313" key="12">
    <source>
        <dbReference type="Proteomes" id="UP000228680"/>
    </source>
</evidence>
<keyword evidence="7 9" id="KW-0472">Membrane</keyword>
<sequence length="337" mass="38560">MKRITLLIPAYNEEEVLPLLIRRLDEVTSKLPNYAFEYLFVNDGSTDRTYQLLCEFHAAHPLVSVVNLSRNFGKESAMLAGFDYIKGDAVVILDADLQDPPELIPEMIEYWEQGYEDVYAKRKSREGESFFKKWSSERYYRILEKLSDVPVQKDTGDFRLLDRKCITALQSIRESKRYTKGMFSWIGFRKKEILFDRDARAAGDTKWNYLKLVNLALDGITSATIAPLRFASWSGIAISFLAFLYIIFIIVRTLMYGDPVAGYPSMMAVILFLGGVQLLSLGIIGEYLGKIFFETKKRPVYFLDVYLPASALEAKEKSYEEVVTTTSIQFANSNSES</sequence>
<dbReference type="AlphaFoldDB" id="A0A2M9F0W6"/>
<comment type="similarity">
    <text evidence="8">Belongs to the glycosyltransferase 2 family. GtrB subfamily.</text>
</comment>
<dbReference type="CDD" id="cd04187">
    <property type="entry name" value="DPM1_like_bac"/>
    <property type="match status" value="1"/>
</dbReference>
<dbReference type="RefSeq" id="WP_100353643.1">
    <property type="nucleotide sequence ID" value="NZ_PCGR01000002.1"/>
</dbReference>
<dbReference type="PANTHER" id="PTHR48090">
    <property type="entry name" value="UNDECAPRENYL-PHOSPHATE 4-DEOXY-4-FORMAMIDO-L-ARABINOSE TRANSFERASE-RELATED"/>
    <property type="match status" value="1"/>
</dbReference>
<dbReference type="InterPro" id="IPR050256">
    <property type="entry name" value="Glycosyltransferase_2"/>
</dbReference>
<dbReference type="GO" id="GO:0005886">
    <property type="term" value="C:plasma membrane"/>
    <property type="evidence" value="ECO:0007669"/>
    <property type="project" value="UniProtKB-SubCell"/>
</dbReference>
<evidence type="ECO:0000259" key="10">
    <source>
        <dbReference type="Pfam" id="PF00535"/>
    </source>
</evidence>
<evidence type="ECO:0000256" key="7">
    <source>
        <dbReference type="ARBA" id="ARBA00023136"/>
    </source>
</evidence>
<feature type="transmembrane region" description="Helical" evidence="9">
    <location>
        <begin position="230"/>
        <end position="251"/>
    </location>
</feature>
<evidence type="ECO:0000313" key="11">
    <source>
        <dbReference type="EMBL" id="PJK17097.1"/>
    </source>
</evidence>
<dbReference type="InterPro" id="IPR029044">
    <property type="entry name" value="Nucleotide-diphossugar_trans"/>
</dbReference>
<dbReference type="SUPFAM" id="SSF53448">
    <property type="entry name" value="Nucleotide-diphospho-sugar transferases"/>
    <property type="match status" value="1"/>
</dbReference>
<gene>
    <name evidence="11" type="ORF">CQS04_08065</name>
</gene>
<evidence type="ECO:0000256" key="9">
    <source>
        <dbReference type="SAM" id="Phobius"/>
    </source>
</evidence>
<evidence type="ECO:0000256" key="5">
    <source>
        <dbReference type="ARBA" id="ARBA00022692"/>
    </source>
</evidence>
<keyword evidence="12" id="KW-1185">Reference proteome</keyword>
<keyword evidence="2" id="KW-1003">Cell membrane</keyword>
<dbReference type="GO" id="GO:0016757">
    <property type="term" value="F:glycosyltransferase activity"/>
    <property type="evidence" value="ECO:0007669"/>
    <property type="project" value="UniProtKB-KW"/>
</dbReference>
<comment type="subcellular location">
    <subcellularLocation>
        <location evidence="1">Cell membrane</location>
        <topology evidence="1">Multi-pass membrane protein</topology>
    </subcellularLocation>
</comment>
<dbReference type="PANTHER" id="PTHR48090:SF8">
    <property type="entry name" value="GLYCOSYLTRANSFERASE CSBB-RELATED"/>
    <property type="match status" value="1"/>
</dbReference>
<evidence type="ECO:0000256" key="8">
    <source>
        <dbReference type="ARBA" id="ARBA00038152"/>
    </source>
</evidence>
<reference evidence="11 12" key="1">
    <citation type="submission" date="2017-10" db="EMBL/GenBank/DDBJ databases">
        <title>Draft genome of Chryseomicrobium casticus sp. nov.</title>
        <authorList>
            <person name="Chakraborty R."/>
            <person name="Saha T."/>
        </authorList>
    </citation>
    <scope>NUCLEOTIDE SEQUENCE [LARGE SCALE GENOMIC DNA]</scope>
    <source>
        <strain evidence="11 12">ET03</strain>
    </source>
</reference>
<protein>
    <submittedName>
        <fullName evidence="11">Glycosyltransferase</fullName>
    </submittedName>
</protein>
<keyword evidence="4 11" id="KW-0808">Transferase</keyword>
<evidence type="ECO:0000256" key="4">
    <source>
        <dbReference type="ARBA" id="ARBA00022679"/>
    </source>
</evidence>
<evidence type="ECO:0000256" key="3">
    <source>
        <dbReference type="ARBA" id="ARBA00022676"/>
    </source>
</evidence>
<dbReference type="InterPro" id="IPR001173">
    <property type="entry name" value="Glyco_trans_2-like"/>
</dbReference>
<keyword evidence="5 9" id="KW-0812">Transmembrane</keyword>
<evidence type="ECO:0000256" key="1">
    <source>
        <dbReference type="ARBA" id="ARBA00004651"/>
    </source>
</evidence>